<gene>
    <name evidence="3" type="ORF">GWC95_00290</name>
</gene>
<name>A0ABW9ZPC8_9BACT</name>
<keyword evidence="1" id="KW-0732">Signal</keyword>
<dbReference type="Gene3D" id="3.30.160.670">
    <property type="match status" value="1"/>
</dbReference>
<comment type="caution">
    <text evidence="3">The sequence shown here is derived from an EMBL/GenBank/DDBJ whole genome shotgun (WGS) entry which is preliminary data.</text>
</comment>
<protein>
    <submittedName>
        <fullName evidence="3">DUF4136 domain-containing protein</fullName>
    </submittedName>
</protein>
<reference evidence="3 4" key="1">
    <citation type="submission" date="2020-01" db="EMBL/GenBank/DDBJ databases">
        <title>Genome analysis.</title>
        <authorList>
            <person name="Wu S."/>
            <person name="Wang G."/>
        </authorList>
    </citation>
    <scope>NUCLEOTIDE SEQUENCE [LARGE SCALE GENOMIC DNA]</scope>
    <source>
        <strain evidence="3 4">SYL130</strain>
    </source>
</reference>
<evidence type="ECO:0000259" key="2">
    <source>
        <dbReference type="Pfam" id="PF13590"/>
    </source>
</evidence>
<dbReference type="Pfam" id="PF13590">
    <property type="entry name" value="DUF4136"/>
    <property type="match status" value="1"/>
</dbReference>
<dbReference type="InterPro" id="IPR025411">
    <property type="entry name" value="DUF4136"/>
</dbReference>
<evidence type="ECO:0000313" key="4">
    <source>
        <dbReference type="Proteomes" id="UP000753802"/>
    </source>
</evidence>
<evidence type="ECO:0000313" key="3">
    <source>
        <dbReference type="EMBL" id="NCI48337.1"/>
    </source>
</evidence>
<dbReference type="PROSITE" id="PS51257">
    <property type="entry name" value="PROKAR_LIPOPROTEIN"/>
    <property type="match status" value="1"/>
</dbReference>
<sequence>MKKIHWLLGVVVSAIVLAACGNKAYVQKDPTVDFSKIRTYAWVRAEKEKGSARPGRTNDLTDNKIRASMDKNLYAQGWRMTRNRPDVLLVYDVDIQKEVRNIKDPVYSQPMTRWYYSPYRRGYYPVYYPSEFLGYSNQQQTVNEGTLTLTILDAQTEKTIWQGWTTSDVNGRRMTDKEIDDNVKAIVKKLG</sequence>
<feature type="chain" id="PRO_5045066796" evidence="1">
    <location>
        <begin position="19"/>
        <end position="191"/>
    </location>
</feature>
<dbReference type="Proteomes" id="UP000753802">
    <property type="component" value="Unassembled WGS sequence"/>
</dbReference>
<proteinExistence type="predicted"/>
<dbReference type="EMBL" id="JAACJS010000002">
    <property type="protein sequence ID" value="NCI48337.1"/>
    <property type="molecule type" value="Genomic_DNA"/>
</dbReference>
<evidence type="ECO:0000256" key="1">
    <source>
        <dbReference type="SAM" id="SignalP"/>
    </source>
</evidence>
<accession>A0ABW9ZPC8</accession>
<keyword evidence="4" id="KW-1185">Reference proteome</keyword>
<dbReference type="RefSeq" id="WP_161816673.1">
    <property type="nucleotide sequence ID" value="NZ_JAACJS010000002.1"/>
</dbReference>
<feature type="signal peptide" evidence="1">
    <location>
        <begin position="1"/>
        <end position="18"/>
    </location>
</feature>
<organism evidence="3 4">
    <name type="scientific">Sediminibacterium roseum</name>
    <dbReference type="NCBI Taxonomy" id="1978412"/>
    <lineage>
        <taxon>Bacteria</taxon>
        <taxon>Pseudomonadati</taxon>
        <taxon>Bacteroidota</taxon>
        <taxon>Chitinophagia</taxon>
        <taxon>Chitinophagales</taxon>
        <taxon>Chitinophagaceae</taxon>
        <taxon>Sediminibacterium</taxon>
    </lineage>
</organism>
<feature type="domain" description="DUF4136" evidence="2">
    <location>
        <begin position="27"/>
        <end position="188"/>
    </location>
</feature>